<evidence type="ECO:0000313" key="7">
    <source>
        <dbReference type="Proteomes" id="UP000315164"/>
    </source>
</evidence>
<evidence type="ECO:0000256" key="3">
    <source>
        <dbReference type="ARBA" id="ARBA00023125"/>
    </source>
</evidence>
<reference evidence="7 8" key="1">
    <citation type="journal article" date="2019" name="Vet. Microbiol.">
        <title>Genetic characterization of susceptible and multi-drug resistant Mannheimia haemolytica isolated from high-risk stocker calves prior to and after antimicrobial metaphylaxis.</title>
        <authorList>
            <person name="Snyder E.R."/>
            <person name="Alvarez-Narvaez S."/>
            <person name="Credille B.C."/>
        </authorList>
    </citation>
    <scope>NUCLEOTIDE SEQUENCE [LARGE SCALE GENOMIC DNA]</scope>
    <source>
        <strain evidence="6 7">UGA-R5-128-1</strain>
        <strain evidence="5 8">UGA-R7-163-1</strain>
    </source>
</reference>
<evidence type="ECO:0000313" key="6">
    <source>
        <dbReference type="EMBL" id="TRB72831.1"/>
    </source>
</evidence>
<dbReference type="InterPro" id="IPR010534">
    <property type="entry name" value="Phage_933W_GpQ"/>
</dbReference>
<dbReference type="GeneID" id="67369148"/>
<evidence type="ECO:0000256" key="4">
    <source>
        <dbReference type="ARBA" id="ARBA00023163"/>
    </source>
</evidence>
<dbReference type="KEGG" id="mhaq:WC39_05400"/>
<evidence type="ECO:0000313" key="5">
    <source>
        <dbReference type="EMBL" id="TRB35333.1"/>
    </source>
</evidence>
<evidence type="ECO:0000313" key="8">
    <source>
        <dbReference type="Proteomes" id="UP000318394"/>
    </source>
</evidence>
<dbReference type="AlphaFoldDB" id="A0A249A0B9"/>
<accession>A0A249A0B9</accession>
<name>A0A249A0B9_MANHA</name>
<evidence type="ECO:0000256" key="1">
    <source>
        <dbReference type="ARBA" id="ARBA00010234"/>
    </source>
</evidence>
<proteinExistence type="inferred from homology"/>
<keyword evidence="4" id="KW-0804">Transcription</keyword>
<dbReference type="RefSeq" id="WP_006250094.1">
    <property type="nucleotide sequence ID" value="NZ_CP011098.1"/>
</dbReference>
<comment type="caution">
    <text evidence="6">The sequence shown here is derived from an EMBL/GenBank/DDBJ whole genome shotgun (WGS) entry which is preliminary data.</text>
</comment>
<protein>
    <recommendedName>
        <fullName evidence="9">Phage antitermination protein Q</fullName>
    </recommendedName>
</protein>
<dbReference type="KEGG" id="mhay:VK67_05875"/>
<dbReference type="Proteomes" id="UP000318394">
    <property type="component" value="Unassembled WGS sequence"/>
</dbReference>
<dbReference type="GO" id="GO:0003677">
    <property type="term" value="F:DNA binding"/>
    <property type="evidence" value="ECO:0007669"/>
    <property type="project" value="UniProtKB-KW"/>
</dbReference>
<evidence type="ECO:0000256" key="2">
    <source>
        <dbReference type="ARBA" id="ARBA00023015"/>
    </source>
</evidence>
<dbReference type="EMBL" id="VAJB01000030">
    <property type="protein sequence ID" value="TRB72831.1"/>
    <property type="molecule type" value="Genomic_DNA"/>
</dbReference>
<dbReference type="Proteomes" id="UP000315164">
    <property type="component" value="Unassembled WGS sequence"/>
</dbReference>
<dbReference type="Pfam" id="PF06530">
    <property type="entry name" value="Phage_antitermQ"/>
    <property type="match status" value="1"/>
</dbReference>
<evidence type="ECO:0008006" key="9">
    <source>
        <dbReference type="Google" id="ProtNLM"/>
    </source>
</evidence>
<keyword evidence="2" id="KW-0805">Transcription regulation</keyword>
<dbReference type="OrthoDB" id="6473838at2"/>
<keyword evidence="8" id="KW-1185">Reference proteome</keyword>
<comment type="similarity">
    <text evidence="1">Belongs to the phage antitermination Q type 1 family.</text>
</comment>
<gene>
    <name evidence="6" type="ORF">FEA53_11145</name>
    <name evidence="5" type="ORF">FEB89_11300</name>
</gene>
<keyword evidence="3" id="KW-0238">DNA-binding</keyword>
<dbReference type="GO" id="GO:0060567">
    <property type="term" value="P:negative regulation of termination of DNA-templated transcription"/>
    <property type="evidence" value="ECO:0007669"/>
    <property type="project" value="InterPro"/>
</dbReference>
<dbReference type="EMBL" id="VAJI01000031">
    <property type="protein sequence ID" value="TRB35333.1"/>
    <property type="molecule type" value="Genomic_DNA"/>
</dbReference>
<organism evidence="6 7">
    <name type="scientific">Mannheimia haemolytica</name>
    <name type="common">Pasteurella haemolytica</name>
    <dbReference type="NCBI Taxonomy" id="75985"/>
    <lineage>
        <taxon>Bacteria</taxon>
        <taxon>Pseudomonadati</taxon>
        <taxon>Pseudomonadota</taxon>
        <taxon>Gammaproteobacteria</taxon>
        <taxon>Pasteurellales</taxon>
        <taxon>Pasteurellaceae</taxon>
        <taxon>Mannheimia</taxon>
    </lineage>
</organism>
<sequence length="157" mass="18664">MLPRKIKNKWLEPEKQKWIEELLRLWGAWEFGGLDLESRVNMIYRLMKSAEGVKSLSSREVCNDSLGTLINEIFTVVTKRDVMLADILKQKYWFGRSERQIAIYYQLRDSEGRKERRWQEIIQDKCKKAERIIADILESKISSSNSTDKLKKYQFSP</sequence>